<evidence type="ECO:0000313" key="4">
    <source>
        <dbReference type="EMBL" id="GLB84202.1"/>
    </source>
</evidence>
<dbReference type="Proteomes" id="UP001165663">
    <property type="component" value="Unassembled WGS sequence"/>
</dbReference>
<dbReference type="InterPro" id="IPR011009">
    <property type="entry name" value="Kinase-like_dom_sf"/>
</dbReference>
<dbReference type="Gene3D" id="1.10.510.10">
    <property type="entry name" value="Transferase(Phosphotransferase) domain 1"/>
    <property type="match status" value="1"/>
</dbReference>
<name>A0A9P3Q3U6_9MYCO</name>
<dbReference type="EMBL" id="BRXE01000043">
    <property type="protein sequence ID" value="GLB84202.1"/>
    <property type="molecule type" value="Genomic_DNA"/>
</dbReference>
<comment type="caution">
    <text evidence="5">The sequence shown here is derived from an EMBL/GenBank/DDBJ whole genome shotgun (WGS) entry which is preliminary data.</text>
</comment>
<dbReference type="GO" id="GO:0004672">
    <property type="term" value="F:protein kinase activity"/>
    <property type="evidence" value="ECO:0007669"/>
    <property type="project" value="InterPro"/>
</dbReference>
<keyword evidence="2" id="KW-0812">Transmembrane</keyword>
<dbReference type="GO" id="GO:0005524">
    <property type="term" value="F:ATP binding"/>
    <property type="evidence" value="ECO:0007669"/>
    <property type="project" value="InterPro"/>
</dbReference>
<sequence>MTAGGQTSDLKTVLAQHGRLDPRRAVDVVRAVAAAVDDAHARHGVHRDVSTATILLAGDGSVYLADAGGPTPSTDHTRALVVNTAATYRADIRALAAVLYECLTGHPPSPVPPGATVPRPSERCADLPAALDDVVARGLAADPADCFGSATELAAAAQRALLEIPSGRSTIQVAAPSAPSEAATRTFQLPPRAEAAGPRAPGPPPAGVSAPGPYPPQPWTAPPARVRRRRRLAPVLAAVAIVVVVVAGAIAIPRLVGHSGSGPTATTTVPAPRRYTTNPVQLPFPPLQTTKGLAVDLAGNVYALAGPMPFADAGPFDSAPLKLYKLAPGATDATVLDIADMDLQMASDLTTDSSGALYYSSGAHVYLLEPGKSNPIRLPFRGFTLITAVTTDQATNTYAVGGLARKSSGSDYGVKKLPLGENGPTDLPFKNLYVPHGIGVDSAGSVYVSTTVKYAGRGYVLKLAPGATEAEPLKIPGLIDPNRIVRDSRGDVFIGDGFARGFFQLPAGGGAPVKVLLGANTDGLAVGAGDTLYVLTSALTDRSGRFVTPGRVLKFAPDG</sequence>
<organism evidence="5 6">
    <name type="scientific">Mycobacterium kiyosense</name>
    <dbReference type="NCBI Taxonomy" id="2871094"/>
    <lineage>
        <taxon>Bacteria</taxon>
        <taxon>Bacillati</taxon>
        <taxon>Actinomycetota</taxon>
        <taxon>Actinomycetes</taxon>
        <taxon>Mycobacteriales</taxon>
        <taxon>Mycobacteriaceae</taxon>
        <taxon>Mycobacterium</taxon>
    </lineage>
</organism>
<evidence type="ECO:0000313" key="5">
    <source>
        <dbReference type="EMBL" id="GLD30388.1"/>
    </source>
</evidence>
<proteinExistence type="predicted"/>
<evidence type="ECO:0000256" key="1">
    <source>
        <dbReference type="SAM" id="MobiDB-lite"/>
    </source>
</evidence>
<feature type="domain" description="Protein kinase" evidence="3">
    <location>
        <begin position="1"/>
        <end position="162"/>
    </location>
</feature>
<feature type="compositionally biased region" description="Pro residues" evidence="1">
    <location>
        <begin position="200"/>
        <end position="221"/>
    </location>
</feature>
<feature type="region of interest" description="Disordered" evidence="1">
    <location>
        <begin position="193"/>
        <end position="222"/>
    </location>
</feature>
<keyword evidence="6" id="KW-1185">Reference proteome</keyword>
<dbReference type="SUPFAM" id="SSF101898">
    <property type="entry name" value="NHL repeat"/>
    <property type="match status" value="1"/>
</dbReference>
<accession>A0A9P3Q3U6</accession>
<reference evidence="5" key="1">
    <citation type="submission" date="2022-08" db="EMBL/GenBank/DDBJ databases">
        <title>Mycobacterium kiyosense sp. nov., scotochromogenic slow-glowing species isolated from respiratory specimens.</title>
        <authorList>
            <person name="Fukano H."/>
            <person name="Kazumi Y."/>
            <person name="Sakagami N."/>
            <person name="Ato M."/>
            <person name="Mitarai S."/>
            <person name="Hoshino Y."/>
        </authorList>
    </citation>
    <scope>NUCLEOTIDE SEQUENCE</scope>
    <source>
        <strain evidence="5">1413</strain>
        <strain evidence="4">SRL2020-028</strain>
    </source>
</reference>
<dbReference type="SUPFAM" id="SSF56112">
    <property type="entry name" value="Protein kinase-like (PK-like)"/>
    <property type="match status" value="1"/>
</dbReference>
<evidence type="ECO:0000256" key="2">
    <source>
        <dbReference type="SAM" id="Phobius"/>
    </source>
</evidence>
<keyword evidence="2" id="KW-1133">Transmembrane helix</keyword>
<feature type="region of interest" description="Disordered" evidence="1">
    <location>
        <begin position="257"/>
        <end position="283"/>
    </location>
</feature>
<dbReference type="Gene3D" id="2.120.10.30">
    <property type="entry name" value="TolB, C-terminal domain"/>
    <property type="match status" value="1"/>
</dbReference>
<dbReference type="Proteomes" id="UP001064782">
    <property type="component" value="Unassembled WGS sequence"/>
</dbReference>
<feature type="transmembrane region" description="Helical" evidence="2">
    <location>
        <begin position="232"/>
        <end position="252"/>
    </location>
</feature>
<dbReference type="RefSeq" id="WP_264894029.1">
    <property type="nucleotide sequence ID" value="NZ_BRXE01000043.1"/>
</dbReference>
<evidence type="ECO:0000259" key="3">
    <source>
        <dbReference type="PROSITE" id="PS50011"/>
    </source>
</evidence>
<protein>
    <recommendedName>
        <fullName evidence="3">Protein kinase domain-containing protein</fullName>
    </recommendedName>
</protein>
<feature type="compositionally biased region" description="Low complexity" evidence="1">
    <location>
        <begin position="263"/>
        <end position="277"/>
    </location>
</feature>
<keyword evidence="2" id="KW-0472">Membrane</keyword>
<dbReference type="AlphaFoldDB" id="A0A9P3Q3U6"/>
<evidence type="ECO:0000313" key="6">
    <source>
        <dbReference type="Proteomes" id="UP001064782"/>
    </source>
</evidence>
<dbReference type="EMBL" id="BRZI01000013">
    <property type="protein sequence ID" value="GLD30388.1"/>
    <property type="molecule type" value="Genomic_DNA"/>
</dbReference>
<dbReference type="InterPro" id="IPR000719">
    <property type="entry name" value="Prot_kinase_dom"/>
</dbReference>
<gene>
    <name evidence="5" type="ORF">Mkiyose1413_22710</name>
    <name evidence="4" type="ORF">SRL2020028_34580</name>
</gene>
<dbReference type="InterPro" id="IPR011042">
    <property type="entry name" value="6-blade_b-propeller_TolB-like"/>
</dbReference>
<dbReference type="PROSITE" id="PS50011">
    <property type="entry name" value="PROTEIN_KINASE_DOM"/>
    <property type="match status" value="1"/>
</dbReference>